<reference evidence="3 4" key="1">
    <citation type="journal article" date="2019" name="ISME J.">
        <title>Genome analyses of uncultured TG2/ZB3 bacteria in 'Margulisbacteria' specifically attached to ectosymbiotic spirochetes of protists in the termite gut.</title>
        <authorList>
            <person name="Utami Y.D."/>
            <person name="Kuwahara H."/>
            <person name="Igai K."/>
            <person name="Murakami T."/>
            <person name="Sugaya K."/>
            <person name="Morikawa T."/>
            <person name="Nagura Y."/>
            <person name="Yuki M."/>
            <person name="Deevong P."/>
            <person name="Inoue T."/>
            <person name="Kihara K."/>
            <person name="Lo N."/>
            <person name="Yamada A."/>
            <person name="Ohkuma M."/>
            <person name="Hongoh Y."/>
        </authorList>
    </citation>
    <scope>NUCLEOTIDE SEQUENCE [LARGE SCALE GENOMIC DNA]</scope>
    <source>
        <strain evidence="3">NkOx7-01</strain>
    </source>
</reference>
<feature type="domain" description="Schlafen AlbA-2" evidence="1">
    <location>
        <begin position="29"/>
        <end position="107"/>
    </location>
</feature>
<organism evidence="3 4">
    <name type="scientific">Termititenax aidoneus</name>
    <dbReference type="NCBI Taxonomy" id="2218524"/>
    <lineage>
        <taxon>Bacteria</taxon>
        <taxon>Bacillati</taxon>
        <taxon>Candidatus Margulisiibacteriota</taxon>
        <taxon>Candidatus Termititenacia</taxon>
        <taxon>Candidatus Termititenacales</taxon>
        <taxon>Candidatus Termititenacaceae</taxon>
        <taxon>Candidatus Termititenax</taxon>
    </lineage>
</organism>
<name>A0A388TCE8_TERA1</name>
<dbReference type="PANTHER" id="PTHR30595">
    <property type="entry name" value="GLPR-RELATED TRANSCRIPTIONAL REPRESSOR"/>
    <property type="match status" value="1"/>
</dbReference>
<proteinExistence type="predicted"/>
<evidence type="ECO:0008006" key="5">
    <source>
        <dbReference type="Google" id="ProtNLM"/>
    </source>
</evidence>
<dbReference type="Pfam" id="PF04326">
    <property type="entry name" value="SLFN_AlbA_2"/>
    <property type="match status" value="1"/>
</dbReference>
<evidence type="ECO:0000259" key="2">
    <source>
        <dbReference type="Pfam" id="PF22168"/>
    </source>
</evidence>
<comment type="caution">
    <text evidence="3">The sequence shown here is derived from an EMBL/GenBank/DDBJ whole genome shotgun (WGS) entry which is preliminary data.</text>
</comment>
<feature type="domain" description="Transcriptional regulator DIP2311-like C-terminal" evidence="2">
    <location>
        <begin position="138"/>
        <end position="190"/>
    </location>
</feature>
<dbReference type="PANTHER" id="PTHR30595:SF6">
    <property type="entry name" value="SCHLAFEN ALBA-2 DOMAIN-CONTAINING PROTEIN"/>
    <property type="match status" value="1"/>
</dbReference>
<sequence>MQMLSWPEFLQLIKSDVKMCGVPLINTSQDITKKAVELANEKGGYLILGFDRYTFQLPGCAFDGKWLNGILTQEIKPALNFEIIGFIRSNKRLFVVKIAEGVKKPYSVSGGSEVQTTTAAKVLMLENIAPEFVQKRQEACLKYIEEHTDITNIQYRELNGVSYKTAHNELSDLVAKNQIVQVGQGRTTKYVSAKNSAYLPAKEVSLFGSALDSLVSINNDSTSITEIRRAQTISSEHMDGHLTKLN</sequence>
<keyword evidence="4" id="KW-1185">Reference proteome</keyword>
<dbReference type="Pfam" id="PF22168">
    <property type="entry name" value="DIP2311-like_C"/>
    <property type="match status" value="1"/>
</dbReference>
<dbReference type="EMBL" id="BGZN01000029">
    <property type="protein sequence ID" value="GBR74088.1"/>
    <property type="molecule type" value="Genomic_DNA"/>
</dbReference>
<dbReference type="Gene3D" id="1.10.10.10">
    <property type="entry name" value="Winged helix-like DNA-binding domain superfamily/Winged helix DNA-binding domain"/>
    <property type="match status" value="1"/>
</dbReference>
<evidence type="ECO:0000313" key="3">
    <source>
        <dbReference type="EMBL" id="GBR74088.1"/>
    </source>
</evidence>
<dbReference type="InterPro" id="IPR007421">
    <property type="entry name" value="Schlafen_AlbA_2_dom"/>
</dbReference>
<dbReference type="Proteomes" id="UP000269352">
    <property type="component" value="Unassembled WGS sequence"/>
</dbReference>
<evidence type="ECO:0000259" key="1">
    <source>
        <dbReference type="Pfam" id="PF04326"/>
    </source>
</evidence>
<dbReference type="InterPro" id="IPR054760">
    <property type="entry name" value="DIP2311-like_C"/>
</dbReference>
<dbReference type="AlphaFoldDB" id="A0A388TCE8"/>
<dbReference type="InterPro" id="IPR038461">
    <property type="entry name" value="Schlafen_AlbA_2_dom_sf"/>
</dbReference>
<evidence type="ECO:0000313" key="4">
    <source>
        <dbReference type="Proteomes" id="UP000269352"/>
    </source>
</evidence>
<dbReference type="Gene3D" id="3.30.950.30">
    <property type="entry name" value="Schlafen, AAA domain"/>
    <property type="match status" value="1"/>
</dbReference>
<protein>
    <recommendedName>
        <fullName evidence="5">Schlafen AlbA-2 domain-containing protein</fullName>
    </recommendedName>
</protein>
<gene>
    <name evidence="3" type="ORF">NO1_1321</name>
</gene>
<dbReference type="InterPro" id="IPR036388">
    <property type="entry name" value="WH-like_DNA-bd_sf"/>
</dbReference>
<accession>A0A388TCE8</accession>